<dbReference type="RefSeq" id="WP_235323650.1">
    <property type="nucleotide sequence ID" value="NZ_JAFBIT010000002.1"/>
</dbReference>
<dbReference type="Proteomes" id="UP001299220">
    <property type="component" value="Unassembled WGS sequence"/>
</dbReference>
<evidence type="ECO:0000313" key="2">
    <source>
        <dbReference type="Proteomes" id="UP001299220"/>
    </source>
</evidence>
<evidence type="ECO:0000313" key="1">
    <source>
        <dbReference type="EMBL" id="MCF2652617.1"/>
    </source>
</evidence>
<dbReference type="EMBL" id="JAFBIT010000002">
    <property type="protein sequence ID" value="MCF2652617.1"/>
    <property type="molecule type" value="Genomic_DNA"/>
</dbReference>
<comment type="caution">
    <text evidence="1">The sequence shown here is derived from an EMBL/GenBank/DDBJ whole genome shotgun (WGS) entry which is preliminary data.</text>
</comment>
<dbReference type="SUPFAM" id="SSF52540">
    <property type="entry name" value="P-loop containing nucleoside triphosphate hydrolases"/>
    <property type="match status" value="1"/>
</dbReference>
<dbReference type="PANTHER" id="PTHR37816:SF2">
    <property type="entry name" value="DNA TOPOLOGY MODULATION PROTEIN FLAR-RELATED PROTEIN"/>
    <property type="match status" value="1"/>
</dbReference>
<dbReference type="InterPro" id="IPR052922">
    <property type="entry name" value="Cytidylate_Kinase-2"/>
</dbReference>
<dbReference type="PANTHER" id="PTHR37816">
    <property type="entry name" value="YALI0E33011P"/>
    <property type="match status" value="1"/>
</dbReference>
<evidence type="ECO:0008006" key="3">
    <source>
        <dbReference type="Google" id="ProtNLM"/>
    </source>
</evidence>
<gene>
    <name evidence="1" type="ORF">JQM67_08380</name>
</gene>
<keyword evidence="2" id="KW-1185">Reference proteome</keyword>
<reference evidence="1 2" key="1">
    <citation type="submission" date="2020-12" db="EMBL/GenBank/DDBJ databases">
        <title>Whole genome sequences of gut porcine anaerobes.</title>
        <authorList>
            <person name="Kubasova T."/>
            <person name="Jahodarova E."/>
            <person name="Rychlik I."/>
        </authorList>
    </citation>
    <scope>NUCLEOTIDE SEQUENCE [LARGE SCALE GENOMIC DNA]</scope>
    <source>
        <strain evidence="1 2">An867</strain>
    </source>
</reference>
<dbReference type="Gene3D" id="3.40.50.300">
    <property type="entry name" value="P-loop containing nucleotide triphosphate hydrolases"/>
    <property type="match status" value="1"/>
</dbReference>
<sequence>MKLYIVGSVASGKSTLARRLSAKTGIPCYALDSFVHKPDKAGAFGNTKRSETERDKLFAEALQGDCILEDTGRACFAEGLRRADRIVVLDLPRRVRYRRILLRYIKQKLGIEPCGYTPSLKMVRCMFRWAKVFDTGADGVKQRVAPYADKTVVLRSPAEVRKFEEDFS</sequence>
<name>A0ABS9CP51_9FIRM</name>
<organism evidence="1 2">
    <name type="scientific">Anaeromassilibacillus senegalensis</name>
    <dbReference type="NCBI Taxonomy" id="1673717"/>
    <lineage>
        <taxon>Bacteria</taxon>
        <taxon>Bacillati</taxon>
        <taxon>Bacillota</taxon>
        <taxon>Clostridia</taxon>
        <taxon>Eubacteriales</taxon>
        <taxon>Acutalibacteraceae</taxon>
        <taxon>Anaeromassilibacillus</taxon>
    </lineage>
</organism>
<dbReference type="InterPro" id="IPR027417">
    <property type="entry name" value="P-loop_NTPase"/>
</dbReference>
<dbReference type="Pfam" id="PF13238">
    <property type="entry name" value="AAA_18"/>
    <property type="match status" value="1"/>
</dbReference>
<proteinExistence type="predicted"/>
<protein>
    <recommendedName>
        <fullName evidence="3">DNA topology modulation protein FlaR</fullName>
    </recommendedName>
</protein>
<accession>A0ABS9CP51</accession>